<evidence type="ECO:0000256" key="1">
    <source>
        <dbReference type="ARBA" id="ARBA00004994"/>
    </source>
</evidence>
<keyword evidence="5 10" id="KW-0566">Pantothenate biosynthesis</keyword>
<evidence type="ECO:0000256" key="2">
    <source>
        <dbReference type="ARBA" id="ARBA00007870"/>
    </source>
</evidence>
<evidence type="ECO:0000256" key="4">
    <source>
        <dbReference type="ARBA" id="ARBA00019465"/>
    </source>
</evidence>
<evidence type="ECO:0000256" key="9">
    <source>
        <dbReference type="ARBA" id="ARBA00048793"/>
    </source>
</evidence>
<comment type="catalytic activity">
    <reaction evidence="9 10">
        <text>(R)-pantoate + NADP(+) = 2-dehydropantoate + NADPH + H(+)</text>
        <dbReference type="Rhea" id="RHEA:16233"/>
        <dbReference type="ChEBI" id="CHEBI:11561"/>
        <dbReference type="ChEBI" id="CHEBI:15378"/>
        <dbReference type="ChEBI" id="CHEBI:15980"/>
        <dbReference type="ChEBI" id="CHEBI:57783"/>
        <dbReference type="ChEBI" id="CHEBI:58349"/>
        <dbReference type="EC" id="1.1.1.169"/>
    </reaction>
</comment>
<evidence type="ECO:0000256" key="3">
    <source>
        <dbReference type="ARBA" id="ARBA00013014"/>
    </source>
</evidence>
<dbReference type="AlphaFoldDB" id="A0A7Y9XX18"/>
<organism evidence="13 14">
    <name type="scientific">Novosphingobium marinum</name>
    <dbReference type="NCBI Taxonomy" id="1514948"/>
    <lineage>
        <taxon>Bacteria</taxon>
        <taxon>Pseudomonadati</taxon>
        <taxon>Pseudomonadota</taxon>
        <taxon>Alphaproteobacteria</taxon>
        <taxon>Sphingomonadales</taxon>
        <taxon>Sphingomonadaceae</taxon>
        <taxon>Novosphingobium</taxon>
    </lineage>
</organism>
<feature type="domain" description="Ketopantoate reductase N-terminal" evidence="11">
    <location>
        <begin position="19"/>
        <end position="170"/>
    </location>
</feature>
<dbReference type="Pfam" id="PF02558">
    <property type="entry name" value="ApbA"/>
    <property type="match status" value="1"/>
</dbReference>
<keyword evidence="7 10" id="KW-0560">Oxidoreductase</keyword>
<evidence type="ECO:0000256" key="5">
    <source>
        <dbReference type="ARBA" id="ARBA00022655"/>
    </source>
</evidence>
<comment type="function">
    <text evidence="10">Catalyzes the NADPH-dependent reduction of ketopantoate into pantoic acid.</text>
</comment>
<name>A0A7Y9XX18_9SPHN</name>
<dbReference type="Pfam" id="PF08546">
    <property type="entry name" value="ApbA_C"/>
    <property type="match status" value="1"/>
</dbReference>
<evidence type="ECO:0000313" key="13">
    <source>
        <dbReference type="EMBL" id="NYH94868.1"/>
    </source>
</evidence>
<dbReference type="InterPro" id="IPR051402">
    <property type="entry name" value="KPR-Related"/>
</dbReference>
<proteinExistence type="inferred from homology"/>
<dbReference type="Gene3D" id="3.40.50.720">
    <property type="entry name" value="NAD(P)-binding Rossmann-like Domain"/>
    <property type="match status" value="1"/>
</dbReference>
<dbReference type="Proteomes" id="UP000522081">
    <property type="component" value="Unassembled WGS sequence"/>
</dbReference>
<dbReference type="InterPro" id="IPR008927">
    <property type="entry name" value="6-PGluconate_DH-like_C_sf"/>
</dbReference>
<dbReference type="GO" id="GO:0005737">
    <property type="term" value="C:cytoplasm"/>
    <property type="evidence" value="ECO:0007669"/>
    <property type="project" value="TreeGrafter"/>
</dbReference>
<comment type="pathway">
    <text evidence="1 10">Cofactor biosynthesis; (R)-pantothenate biosynthesis; (R)-pantoate from 3-methyl-2-oxobutanoate: step 2/2.</text>
</comment>
<accession>A0A7Y9XX18</accession>
<dbReference type="PANTHER" id="PTHR21708">
    <property type="entry name" value="PROBABLE 2-DEHYDROPANTOATE 2-REDUCTASE"/>
    <property type="match status" value="1"/>
</dbReference>
<dbReference type="UniPathway" id="UPA00028">
    <property type="reaction ID" value="UER00004"/>
</dbReference>
<dbReference type="EC" id="1.1.1.169" evidence="3 10"/>
<dbReference type="SUPFAM" id="SSF51735">
    <property type="entry name" value="NAD(P)-binding Rossmann-fold domains"/>
    <property type="match status" value="1"/>
</dbReference>
<dbReference type="InterPro" id="IPR013752">
    <property type="entry name" value="KPA_reductase"/>
</dbReference>
<protein>
    <recommendedName>
        <fullName evidence="4 10">2-dehydropantoate 2-reductase</fullName>
        <ecNumber evidence="3 10">1.1.1.169</ecNumber>
    </recommendedName>
    <alternativeName>
        <fullName evidence="8 10">Ketopantoate reductase</fullName>
    </alternativeName>
</protein>
<dbReference type="InterPro" id="IPR003710">
    <property type="entry name" value="ApbA"/>
</dbReference>
<dbReference type="InterPro" id="IPR013328">
    <property type="entry name" value="6PGD_dom2"/>
</dbReference>
<evidence type="ECO:0000256" key="8">
    <source>
        <dbReference type="ARBA" id="ARBA00032024"/>
    </source>
</evidence>
<gene>
    <name evidence="13" type="ORF">FHS75_001187</name>
</gene>
<dbReference type="PANTHER" id="PTHR21708:SF26">
    <property type="entry name" value="2-DEHYDROPANTOATE 2-REDUCTASE"/>
    <property type="match status" value="1"/>
</dbReference>
<reference evidence="13 14" key="1">
    <citation type="submission" date="2020-07" db="EMBL/GenBank/DDBJ databases">
        <title>Genomic Encyclopedia of Type Strains, Phase IV (KMG-IV): sequencing the most valuable type-strain genomes for metagenomic binning, comparative biology and taxonomic classification.</title>
        <authorList>
            <person name="Goeker M."/>
        </authorList>
    </citation>
    <scope>NUCLEOTIDE SEQUENCE [LARGE SCALE GENOMIC DNA]</scope>
    <source>
        <strain evidence="13 14">DSM 29043</strain>
    </source>
</reference>
<dbReference type="SUPFAM" id="SSF48179">
    <property type="entry name" value="6-phosphogluconate dehydrogenase C-terminal domain-like"/>
    <property type="match status" value="1"/>
</dbReference>
<comment type="caution">
    <text evidence="13">The sequence shown here is derived from an EMBL/GenBank/DDBJ whole genome shotgun (WGS) entry which is preliminary data.</text>
</comment>
<evidence type="ECO:0000256" key="10">
    <source>
        <dbReference type="RuleBase" id="RU362068"/>
    </source>
</evidence>
<dbReference type="GO" id="GO:0015940">
    <property type="term" value="P:pantothenate biosynthetic process"/>
    <property type="evidence" value="ECO:0007669"/>
    <property type="project" value="UniProtKB-UniPathway"/>
</dbReference>
<dbReference type="NCBIfam" id="TIGR00745">
    <property type="entry name" value="apbA_panE"/>
    <property type="match status" value="1"/>
</dbReference>
<keyword evidence="6 10" id="KW-0521">NADP</keyword>
<keyword evidence="14" id="KW-1185">Reference proteome</keyword>
<comment type="similarity">
    <text evidence="2 10">Belongs to the ketopantoate reductase family.</text>
</comment>
<dbReference type="InterPro" id="IPR013332">
    <property type="entry name" value="KPR_N"/>
</dbReference>
<evidence type="ECO:0000259" key="12">
    <source>
        <dbReference type="Pfam" id="PF08546"/>
    </source>
</evidence>
<sequence>MPEPNQRESQSMSKQLHFCFHGAGGLGSVIGGFLARGGHKVTLIARKPHVEAIRRDGLSISGVRAQFVQRENLFAVETPEEVEGDIDYYILLTKAKGTDQALDDAQVLVDRTACALTLQNGVGKEGKLQAAFGKDKVIGGSIMDGATLLEPGKALNHMAVPVTAYFGELEGGESERTRIMAEALDAAGMGSRSTPDIVHVHWEKVVQVGGASSWSASTLGALPKLDFVDGVAVREGAEHYVHVVKDLLAIYKALGYEPQNYFAPVSRLVEIDREGFEEAVSGVMAMGTRFKPENRPVRTSMHDDLVAGRRMEVDEVLGPLAAAAEQLQVPAPAFLSAYRVLKTLNSYL</sequence>
<evidence type="ECO:0000256" key="6">
    <source>
        <dbReference type="ARBA" id="ARBA00022857"/>
    </source>
</evidence>
<dbReference type="Gene3D" id="1.10.1040.10">
    <property type="entry name" value="N-(1-d-carboxylethyl)-l-norvaline Dehydrogenase, domain 2"/>
    <property type="match status" value="1"/>
</dbReference>
<dbReference type="EMBL" id="JACBZF010000002">
    <property type="protein sequence ID" value="NYH94868.1"/>
    <property type="molecule type" value="Genomic_DNA"/>
</dbReference>
<evidence type="ECO:0000256" key="7">
    <source>
        <dbReference type="ARBA" id="ARBA00023002"/>
    </source>
</evidence>
<dbReference type="GO" id="GO:0008677">
    <property type="term" value="F:2-dehydropantoate 2-reductase activity"/>
    <property type="evidence" value="ECO:0007669"/>
    <property type="project" value="UniProtKB-EC"/>
</dbReference>
<dbReference type="InterPro" id="IPR036291">
    <property type="entry name" value="NAD(P)-bd_dom_sf"/>
</dbReference>
<evidence type="ECO:0000259" key="11">
    <source>
        <dbReference type="Pfam" id="PF02558"/>
    </source>
</evidence>
<feature type="domain" description="Ketopantoate reductase C-terminal" evidence="12">
    <location>
        <begin position="196"/>
        <end position="344"/>
    </location>
</feature>
<evidence type="ECO:0000313" key="14">
    <source>
        <dbReference type="Proteomes" id="UP000522081"/>
    </source>
</evidence>